<dbReference type="Proteomes" id="UP001432995">
    <property type="component" value="Unassembled WGS sequence"/>
</dbReference>
<evidence type="ECO:0000313" key="2">
    <source>
        <dbReference type="Proteomes" id="UP001432995"/>
    </source>
</evidence>
<accession>A0ABV1QZG8</accession>
<organism evidence="1 2">
    <name type="scientific">Methylobacterium brachiatum</name>
    <dbReference type="NCBI Taxonomy" id="269660"/>
    <lineage>
        <taxon>Bacteria</taxon>
        <taxon>Pseudomonadati</taxon>
        <taxon>Pseudomonadota</taxon>
        <taxon>Alphaproteobacteria</taxon>
        <taxon>Hyphomicrobiales</taxon>
        <taxon>Methylobacteriaceae</taxon>
        <taxon>Methylobacterium</taxon>
    </lineage>
</organism>
<comment type="caution">
    <text evidence="1">The sequence shown here is derived from an EMBL/GenBank/DDBJ whole genome shotgun (WGS) entry which is preliminary data.</text>
</comment>
<evidence type="ECO:0008006" key="3">
    <source>
        <dbReference type="Google" id="ProtNLM"/>
    </source>
</evidence>
<name>A0ABV1QZG8_9HYPH</name>
<evidence type="ECO:0000313" key="1">
    <source>
        <dbReference type="EMBL" id="MER2287984.1"/>
    </source>
</evidence>
<reference evidence="1" key="1">
    <citation type="submission" date="2024-06" db="EMBL/GenBank/DDBJ databases">
        <authorList>
            <person name="Campbell A.G."/>
        </authorList>
    </citation>
    <scope>NUCLEOTIDE SEQUENCE</scope>
    <source>
        <strain evidence="1">EM17</strain>
    </source>
</reference>
<dbReference type="EMBL" id="JBELQD010000004">
    <property type="protein sequence ID" value="MER2287984.1"/>
    <property type="molecule type" value="Genomic_DNA"/>
</dbReference>
<gene>
    <name evidence="1" type="ORF">ABS770_06930</name>
</gene>
<dbReference type="RefSeq" id="WP_279596884.1">
    <property type="nucleotide sequence ID" value="NZ_FOQW01000002.1"/>
</dbReference>
<dbReference type="GeneID" id="90835787"/>
<keyword evidence="2" id="KW-1185">Reference proteome</keyword>
<sequence>MTMGTFLIGALSGLMIAGCAAIYAKQALIEEARSHTDGYF</sequence>
<protein>
    <recommendedName>
        <fullName evidence="3">Lipoprotein</fullName>
    </recommendedName>
</protein>
<proteinExistence type="predicted"/>